<dbReference type="Proteomes" id="UP000196239">
    <property type="component" value="Chromosome 1"/>
</dbReference>
<name>A0A128A2L3_9ARCH</name>
<feature type="compositionally biased region" description="Polar residues" evidence="1">
    <location>
        <begin position="107"/>
        <end position="116"/>
    </location>
</feature>
<accession>A0A128A2L3</accession>
<evidence type="ECO:0000313" key="3">
    <source>
        <dbReference type="Proteomes" id="UP000196239"/>
    </source>
</evidence>
<sequence>MSHKVALLLFTTSVLLTSFAAVFVPQASALTKSTWNDNISTASYGNSVVCGDHKCAPGEHTKWVNAVWQSQKVSYGKVGSAPHGEDVMHELAGSDSSPMTAHGNMKMSGNMTMPSK</sequence>
<proteinExistence type="predicted"/>
<evidence type="ECO:0000313" key="2">
    <source>
        <dbReference type="EMBL" id="CUR51572.1"/>
    </source>
</evidence>
<protein>
    <submittedName>
        <fullName evidence="2">Uncharacterized protein</fullName>
    </submittedName>
</protein>
<keyword evidence="3" id="KW-1185">Reference proteome</keyword>
<feature type="region of interest" description="Disordered" evidence="1">
    <location>
        <begin position="79"/>
        <end position="116"/>
    </location>
</feature>
<reference evidence="3" key="1">
    <citation type="submission" date="2015-10" db="EMBL/GenBank/DDBJ databases">
        <authorList>
            <person name="Lehtovirta-Morley L.E."/>
            <person name="Vieille C."/>
        </authorList>
    </citation>
    <scope>NUCLEOTIDE SEQUENCE [LARGE SCALE GENOMIC DNA]</scope>
</reference>
<organism evidence="2 3">
    <name type="scientific">Nitrosotalea devaniterrae</name>
    <dbReference type="NCBI Taxonomy" id="1078905"/>
    <lineage>
        <taxon>Archaea</taxon>
        <taxon>Nitrososphaerota</taxon>
        <taxon>Nitrososphaeria</taxon>
        <taxon>Nitrosotaleales</taxon>
        <taxon>Nitrosotaleaceae</taxon>
        <taxon>Nitrosotalea</taxon>
    </lineage>
</organism>
<evidence type="ECO:0000256" key="1">
    <source>
        <dbReference type="SAM" id="MobiDB-lite"/>
    </source>
</evidence>
<dbReference type="KEGG" id="ndv:NDEV_0807"/>
<dbReference type="AlphaFoldDB" id="A0A128A2L3"/>
<dbReference type="EMBL" id="LN890280">
    <property type="protein sequence ID" value="CUR51572.1"/>
    <property type="molecule type" value="Genomic_DNA"/>
</dbReference>
<gene>
    <name evidence="2" type="ORF">NDEV_0807</name>
</gene>